<gene>
    <name evidence="1" type="ORF">RF11_05131</name>
</gene>
<evidence type="ECO:0000313" key="2">
    <source>
        <dbReference type="Proteomes" id="UP000031668"/>
    </source>
</evidence>
<dbReference type="AlphaFoldDB" id="A0A0C2MTI7"/>
<organism evidence="1 2">
    <name type="scientific">Thelohanellus kitauei</name>
    <name type="common">Myxosporean</name>
    <dbReference type="NCBI Taxonomy" id="669202"/>
    <lineage>
        <taxon>Eukaryota</taxon>
        <taxon>Metazoa</taxon>
        <taxon>Cnidaria</taxon>
        <taxon>Myxozoa</taxon>
        <taxon>Myxosporea</taxon>
        <taxon>Bivalvulida</taxon>
        <taxon>Platysporina</taxon>
        <taxon>Myxobolidae</taxon>
        <taxon>Thelohanellus</taxon>
    </lineage>
</organism>
<dbReference type="EMBL" id="JWZT01003149">
    <property type="protein sequence ID" value="KII67520.1"/>
    <property type="molecule type" value="Genomic_DNA"/>
</dbReference>
<name>A0A0C2MTI7_THEKT</name>
<protein>
    <submittedName>
        <fullName evidence="1">Uncharacterized protein</fullName>
    </submittedName>
</protein>
<keyword evidence="2" id="KW-1185">Reference proteome</keyword>
<proteinExistence type="predicted"/>
<dbReference type="Proteomes" id="UP000031668">
    <property type="component" value="Unassembled WGS sequence"/>
</dbReference>
<evidence type="ECO:0000313" key="1">
    <source>
        <dbReference type="EMBL" id="KII67520.1"/>
    </source>
</evidence>
<sequence length="166" mass="19785">MSFILRESNIFNHIRKYHFQRPIQGFLKDLILALRDEIYIYKIKRNQKLFPYEDLKTNYISIFKDDLINHVFSRCTSEIMDKSSPPILQLSDCPEYKYKPNYLKFSDELNVCPVEFCAAVILRAVYSKNFDDKKPNLTGNGRYLNSWTNWDMTNANLDRKLCIFCI</sequence>
<comment type="caution">
    <text evidence="1">The sequence shown here is derived from an EMBL/GenBank/DDBJ whole genome shotgun (WGS) entry which is preliminary data.</text>
</comment>
<reference evidence="1 2" key="1">
    <citation type="journal article" date="2014" name="Genome Biol. Evol.">
        <title>The genome of the myxosporean Thelohanellus kitauei shows adaptations to nutrient acquisition within its fish host.</title>
        <authorList>
            <person name="Yang Y."/>
            <person name="Xiong J."/>
            <person name="Zhou Z."/>
            <person name="Huo F."/>
            <person name="Miao W."/>
            <person name="Ran C."/>
            <person name="Liu Y."/>
            <person name="Zhang J."/>
            <person name="Feng J."/>
            <person name="Wang M."/>
            <person name="Wang M."/>
            <person name="Wang L."/>
            <person name="Yao B."/>
        </authorList>
    </citation>
    <scope>NUCLEOTIDE SEQUENCE [LARGE SCALE GENOMIC DNA]</scope>
    <source>
        <strain evidence="1">Wuqing</strain>
    </source>
</reference>
<accession>A0A0C2MTI7</accession>